<feature type="domain" description="GGDEF" evidence="3">
    <location>
        <begin position="36"/>
        <end position="184"/>
    </location>
</feature>
<evidence type="ECO:0000259" key="3">
    <source>
        <dbReference type="PROSITE" id="PS50887"/>
    </source>
</evidence>
<dbReference type="InterPro" id="IPR029787">
    <property type="entry name" value="Nucleotide_cyclase"/>
</dbReference>
<dbReference type="InterPro" id="IPR000160">
    <property type="entry name" value="GGDEF_dom"/>
</dbReference>
<evidence type="ECO:0000256" key="1">
    <source>
        <dbReference type="ARBA" id="ARBA00012528"/>
    </source>
</evidence>
<dbReference type="NCBIfam" id="TIGR00254">
    <property type="entry name" value="GGDEF"/>
    <property type="match status" value="1"/>
</dbReference>
<dbReference type="EC" id="2.7.7.65" evidence="1"/>
<dbReference type="PANTHER" id="PTHR45138:SF9">
    <property type="entry name" value="DIGUANYLATE CYCLASE DGCM-RELATED"/>
    <property type="match status" value="1"/>
</dbReference>
<dbReference type="Gene3D" id="3.30.70.270">
    <property type="match status" value="1"/>
</dbReference>
<dbReference type="EMBL" id="JAQQAL010000039">
    <property type="protein sequence ID" value="MDC7228036.1"/>
    <property type="molecule type" value="Genomic_DNA"/>
</dbReference>
<dbReference type="GO" id="GO:0043709">
    <property type="term" value="P:cell adhesion involved in single-species biofilm formation"/>
    <property type="evidence" value="ECO:0007669"/>
    <property type="project" value="TreeGrafter"/>
</dbReference>
<proteinExistence type="predicted"/>
<dbReference type="PROSITE" id="PS50887">
    <property type="entry name" value="GGDEF"/>
    <property type="match status" value="1"/>
</dbReference>
<dbReference type="Pfam" id="PF00990">
    <property type="entry name" value="GGDEF"/>
    <property type="match status" value="1"/>
</dbReference>
<dbReference type="GO" id="GO:1902201">
    <property type="term" value="P:negative regulation of bacterial-type flagellum-dependent cell motility"/>
    <property type="evidence" value="ECO:0007669"/>
    <property type="project" value="TreeGrafter"/>
</dbReference>
<comment type="caution">
    <text evidence="4">The sequence shown here is derived from an EMBL/GenBank/DDBJ whole genome shotgun (WGS) entry which is preliminary data.</text>
</comment>
<comment type="catalytic activity">
    <reaction evidence="2">
        <text>2 GTP = 3',3'-c-di-GMP + 2 diphosphate</text>
        <dbReference type="Rhea" id="RHEA:24898"/>
        <dbReference type="ChEBI" id="CHEBI:33019"/>
        <dbReference type="ChEBI" id="CHEBI:37565"/>
        <dbReference type="ChEBI" id="CHEBI:58805"/>
        <dbReference type="EC" id="2.7.7.65"/>
    </reaction>
</comment>
<sequence length="185" mass="21040">MLHSLYRVYWENAYIDELTGLYNRRALDERLARLSKGYSIAMVDIDHFKNFNDTYGHEEGDNVLRLVAKILKDHFGASAFRYGGEEFCIIFRRKNAKDAAALMNEARLDVASHGFSIRRSQKGRKKSGRKKSVKGIKKVKLSFSSGIASPGISRPDPVEVLKNADNALYTAKNNGRNRVEITRNR</sequence>
<evidence type="ECO:0000313" key="5">
    <source>
        <dbReference type="Proteomes" id="UP001221217"/>
    </source>
</evidence>
<dbReference type="InterPro" id="IPR043128">
    <property type="entry name" value="Rev_trsase/Diguanyl_cyclase"/>
</dbReference>
<accession>A0AAJ1IL61</accession>
<dbReference type="SMART" id="SM00267">
    <property type="entry name" value="GGDEF"/>
    <property type="match status" value="1"/>
</dbReference>
<dbReference type="GO" id="GO:0052621">
    <property type="term" value="F:diguanylate cyclase activity"/>
    <property type="evidence" value="ECO:0007669"/>
    <property type="project" value="UniProtKB-EC"/>
</dbReference>
<dbReference type="AlphaFoldDB" id="A0AAJ1IL61"/>
<gene>
    <name evidence="4" type="ORF">PQJ61_14835</name>
</gene>
<dbReference type="GO" id="GO:0005886">
    <property type="term" value="C:plasma membrane"/>
    <property type="evidence" value="ECO:0007669"/>
    <property type="project" value="TreeGrafter"/>
</dbReference>
<organism evidence="4 5">
    <name type="scientific">Candidatus Thalassospirochaeta sargassi</name>
    <dbReference type="NCBI Taxonomy" id="3119039"/>
    <lineage>
        <taxon>Bacteria</taxon>
        <taxon>Pseudomonadati</taxon>
        <taxon>Spirochaetota</taxon>
        <taxon>Spirochaetia</taxon>
        <taxon>Spirochaetales</taxon>
        <taxon>Spirochaetaceae</taxon>
        <taxon>Candidatus Thalassospirochaeta</taxon>
    </lineage>
</organism>
<protein>
    <recommendedName>
        <fullName evidence="1">diguanylate cyclase</fullName>
        <ecNumber evidence="1">2.7.7.65</ecNumber>
    </recommendedName>
</protein>
<evidence type="ECO:0000313" key="4">
    <source>
        <dbReference type="EMBL" id="MDC7228036.1"/>
    </source>
</evidence>
<evidence type="ECO:0000256" key="2">
    <source>
        <dbReference type="ARBA" id="ARBA00034247"/>
    </source>
</evidence>
<dbReference type="PANTHER" id="PTHR45138">
    <property type="entry name" value="REGULATORY COMPONENTS OF SENSORY TRANSDUCTION SYSTEM"/>
    <property type="match status" value="1"/>
</dbReference>
<name>A0AAJ1IL61_9SPIO</name>
<reference evidence="4 5" key="1">
    <citation type="submission" date="2022-12" db="EMBL/GenBank/DDBJ databases">
        <title>Metagenome assembled genome from gulf of manar.</title>
        <authorList>
            <person name="Kohli P."/>
            <person name="Pk S."/>
            <person name="Venkata Ramana C."/>
            <person name="Sasikala C."/>
        </authorList>
    </citation>
    <scope>NUCLEOTIDE SEQUENCE [LARGE SCALE GENOMIC DNA]</scope>
    <source>
        <strain evidence="4">JB008</strain>
    </source>
</reference>
<dbReference type="InterPro" id="IPR050469">
    <property type="entry name" value="Diguanylate_Cyclase"/>
</dbReference>
<dbReference type="CDD" id="cd01949">
    <property type="entry name" value="GGDEF"/>
    <property type="match status" value="1"/>
</dbReference>
<dbReference type="Proteomes" id="UP001221217">
    <property type="component" value="Unassembled WGS sequence"/>
</dbReference>
<dbReference type="SUPFAM" id="SSF55073">
    <property type="entry name" value="Nucleotide cyclase"/>
    <property type="match status" value="1"/>
</dbReference>